<dbReference type="EMBL" id="VSSQ01107836">
    <property type="protein sequence ID" value="MPN46834.1"/>
    <property type="molecule type" value="Genomic_DNA"/>
</dbReference>
<accession>A0A645IEU0</accession>
<reference evidence="1" key="1">
    <citation type="submission" date="2019-08" db="EMBL/GenBank/DDBJ databases">
        <authorList>
            <person name="Kucharzyk K."/>
            <person name="Murdoch R.W."/>
            <person name="Higgins S."/>
            <person name="Loffler F."/>
        </authorList>
    </citation>
    <scope>NUCLEOTIDE SEQUENCE</scope>
</reference>
<dbReference type="AlphaFoldDB" id="A0A645IEU0"/>
<sequence>MLVYATNALNSEMTFTSPEMDTLVHIGKMPPLLERGAFTVAIRHQTPERLRLYPLDFAGNRLKQIRPESVIGEKATFSVDMKKDGATFFFEIEAGVDSH</sequence>
<organism evidence="1">
    <name type="scientific">bioreactor metagenome</name>
    <dbReference type="NCBI Taxonomy" id="1076179"/>
    <lineage>
        <taxon>unclassified sequences</taxon>
        <taxon>metagenomes</taxon>
        <taxon>ecological metagenomes</taxon>
    </lineage>
</organism>
<gene>
    <name evidence="1" type="ORF">SDC9_194433</name>
</gene>
<comment type="caution">
    <text evidence="1">The sequence shown here is derived from an EMBL/GenBank/DDBJ whole genome shotgun (WGS) entry which is preliminary data.</text>
</comment>
<protein>
    <submittedName>
        <fullName evidence="1">Uncharacterized protein</fullName>
    </submittedName>
</protein>
<evidence type="ECO:0000313" key="1">
    <source>
        <dbReference type="EMBL" id="MPN46834.1"/>
    </source>
</evidence>
<proteinExistence type="predicted"/>
<name>A0A645IEU0_9ZZZZ</name>